<feature type="transmembrane region" description="Helical" evidence="1">
    <location>
        <begin position="6"/>
        <end position="27"/>
    </location>
</feature>
<evidence type="ECO:0000313" key="2">
    <source>
        <dbReference type="EMBL" id="MFC7269110.1"/>
    </source>
</evidence>
<keyword evidence="1" id="KW-1133">Transmembrane helix</keyword>
<accession>A0ABW2HHY5</accession>
<dbReference type="EMBL" id="JBHTBE010000002">
    <property type="protein sequence ID" value="MFC7269110.1"/>
    <property type="molecule type" value="Genomic_DNA"/>
</dbReference>
<gene>
    <name evidence="2" type="ORF">ACFQRL_09090</name>
</gene>
<evidence type="ECO:0000256" key="1">
    <source>
        <dbReference type="SAM" id="Phobius"/>
    </source>
</evidence>
<sequence length="186" mass="21086">MDTTTIGFVTTGVTLFVTVALFAVDYIRRWAADARKQREQIVRSVLDTVDRATRSAARAPLSDLWAPSGLEYALLIPRLYAQLPAKDHAIATWVARQVQIQQLNADRKAVTRHGLLIATELVKWSHRERKREWFAEENRRDPWVTEPPSLQASARRYARSAWDWARLGVLVTALGIVAKRALSALD</sequence>
<reference evidence="3" key="1">
    <citation type="journal article" date="2019" name="Int. J. Syst. Evol. Microbiol.">
        <title>The Global Catalogue of Microorganisms (GCM) 10K type strain sequencing project: providing services to taxonomists for standard genome sequencing and annotation.</title>
        <authorList>
            <consortium name="The Broad Institute Genomics Platform"/>
            <consortium name="The Broad Institute Genome Sequencing Center for Infectious Disease"/>
            <person name="Wu L."/>
            <person name="Ma J."/>
        </authorList>
    </citation>
    <scope>NUCLEOTIDE SEQUENCE [LARGE SCALE GENOMIC DNA]</scope>
    <source>
        <strain evidence="3">CGMCC 1.15772</strain>
    </source>
</reference>
<evidence type="ECO:0000313" key="3">
    <source>
        <dbReference type="Proteomes" id="UP001596507"/>
    </source>
</evidence>
<dbReference type="RefSeq" id="WP_262874040.1">
    <property type="nucleotide sequence ID" value="NZ_BAABKW010000012.1"/>
</dbReference>
<keyword evidence="3" id="KW-1185">Reference proteome</keyword>
<keyword evidence="1" id="KW-0812">Transmembrane</keyword>
<keyword evidence="1" id="KW-0472">Membrane</keyword>
<protein>
    <submittedName>
        <fullName evidence="2">Uncharacterized protein</fullName>
    </submittedName>
</protein>
<comment type="caution">
    <text evidence="2">The sequence shown here is derived from an EMBL/GenBank/DDBJ whole genome shotgun (WGS) entry which is preliminary data.</text>
</comment>
<proteinExistence type="predicted"/>
<dbReference type="Proteomes" id="UP001596507">
    <property type="component" value="Unassembled WGS sequence"/>
</dbReference>
<name>A0ABW2HHY5_9MICO</name>
<organism evidence="2 3">
    <name type="scientific">Microbacterium fluvii</name>
    <dbReference type="NCBI Taxonomy" id="415215"/>
    <lineage>
        <taxon>Bacteria</taxon>
        <taxon>Bacillati</taxon>
        <taxon>Actinomycetota</taxon>
        <taxon>Actinomycetes</taxon>
        <taxon>Micrococcales</taxon>
        <taxon>Microbacteriaceae</taxon>
        <taxon>Microbacterium</taxon>
    </lineage>
</organism>